<dbReference type="OrthoDB" id="256333at2759"/>
<gene>
    <name evidence="8" type="ORF">CTI12_AA295180</name>
</gene>
<organism evidence="8 9">
    <name type="scientific">Artemisia annua</name>
    <name type="common">Sweet wormwood</name>
    <dbReference type="NCBI Taxonomy" id="35608"/>
    <lineage>
        <taxon>Eukaryota</taxon>
        <taxon>Viridiplantae</taxon>
        <taxon>Streptophyta</taxon>
        <taxon>Embryophyta</taxon>
        <taxon>Tracheophyta</taxon>
        <taxon>Spermatophyta</taxon>
        <taxon>Magnoliopsida</taxon>
        <taxon>eudicotyledons</taxon>
        <taxon>Gunneridae</taxon>
        <taxon>Pentapetalae</taxon>
        <taxon>asterids</taxon>
        <taxon>campanulids</taxon>
        <taxon>Asterales</taxon>
        <taxon>Asteraceae</taxon>
        <taxon>Asteroideae</taxon>
        <taxon>Anthemideae</taxon>
        <taxon>Artemisiinae</taxon>
        <taxon>Artemisia</taxon>
    </lineage>
</organism>
<name>A0A2U1N7B0_ARTAN</name>
<proteinExistence type="inferred from homology"/>
<feature type="region of interest" description="Disordered" evidence="6">
    <location>
        <begin position="65"/>
        <end position="86"/>
    </location>
</feature>
<dbReference type="GO" id="GO:0046872">
    <property type="term" value="F:metal ion binding"/>
    <property type="evidence" value="ECO:0007669"/>
    <property type="project" value="UniProtKB-KW"/>
</dbReference>
<protein>
    <submittedName>
        <fullName evidence="8">Alcohol dehydrogenase, C-terminal</fullName>
    </submittedName>
</protein>
<dbReference type="PANTHER" id="PTHR43161">
    <property type="entry name" value="SORBITOL DEHYDROGENASE"/>
    <property type="match status" value="1"/>
</dbReference>
<dbReference type="Gene3D" id="3.90.180.10">
    <property type="entry name" value="Medium-chain alcohol dehydrogenases, catalytic domain"/>
    <property type="match status" value="1"/>
</dbReference>
<dbReference type="InterPro" id="IPR011032">
    <property type="entry name" value="GroES-like_sf"/>
</dbReference>
<dbReference type="SUPFAM" id="SSF50129">
    <property type="entry name" value="GroES-like"/>
    <property type="match status" value="1"/>
</dbReference>
<comment type="cofactor">
    <cofactor evidence="1">
        <name>Zn(2+)</name>
        <dbReference type="ChEBI" id="CHEBI:29105"/>
    </cofactor>
</comment>
<evidence type="ECO:0000313" key="8">
    <source>
        <dbReference type="EMBL" id="PWA69372.1"/>
    </source>
</evidence>
<reference evidence="8 9" key="1">
    <citation type="journal article" date="2018" name="Mol. Plant">
        <title>The genome of Artemisia annua provides insight into the evolution of Asteraceae family and artemisinin biosynthesis.</title>
        <authorList>
            <person name="Shen Q."/>
            <person name="Zhang L."/>
            <person name="Liao Z."/>
            <person name="Wang S."/>
            <person name="Yan T."/>
            <person name="Shi P."/>
            <person name="Liu M."/>
            <person name="Fu X."/>
            <person name="Pan Q."/>
            <person name="Wang Y."/>
            <person name="Lv Z."/>
            <person name="Lu X."/>
            <person name="Zhang F."/>
            <person name="Jiang W."/>
            <person name="Ma Y."/>
            <person name="Chen M."/>
            <person name="Hao X."/>
            <person name="Li L."/>
            <person name="Tang Y."/>
            <person name="Lv G."/>
            <person name="Zhou Y."/>
            <person name="Sun X."/>
            <person name="Brodelius P.E."/>
            <person name="Rose J.K.C."/>
            <person name="Tang K."/>
        </authorList>
    </citation>
    <scope>NUCLEOTIDE SEQUENCE [LARGE SCALE GENOMIC DNA]</scope>
    <source>
        <strain evidence="9">cv. Huhao1</strain>
        <tissue evidence="8">Leaf</tissue>
    </source>
</reference>
<dbReference type="PANTHER" id="PTHR43161:SF9">
    <property type="entry name" value="SORBITOL DEHYDROGENASE"/>
    <property type="match status" value="1"/>
</dbReference>
<comment type="similarity">
    <text evidence="2">Belongs to the zinc-containing alcohol dehydrogenase family.</text>
</comment>
<accession>A0A2U1N7B0</accession>
<evidence type="ECO:0000256" key="4">
    <source>
        <dbReference type="ARBA" id="ARBA00022833"/>
    </source>
</evidence>
<dbReference type="Proteomes" id="UP000245207">
    <property type="component" value="Unassembled WGS sequence"/>
</dbReference>
<keyword evidence="5" id="KW-0560">Oxidoreductase</keyword>
<evidence type="ECO:0000256" key="3">
    <source>
        <dbReference type="ARBA" id="ARBA00022723"/>
    </source>
</evidence>
<evidence type="ECO:0000256" key="2">
    <source>
        <dbReference type="ARBA" id="ARBA00008072"/>
    </source>
</evidence>
<keyword evidence="3" id="KW-0479">Metal-binding</keyword>
<keyword evidence="9" id="KW-1185">Reference proteome</keyword>
<keyword evidence="4" id="KW-0862">Zinc</keyword>
<dbReference type="Pfam" id="PF08240">
    <property type="entry name" value="ADH_N"/>
    <property type="match status" value="1"/>
</dbReference>
<dbReference type="EMBL" id="PKPP01003455">
    <property type="protein sequence ID" value="PWA69372.1"/>
    <property type="molecule type" value="Genomic_DNA"/>
</dbReference>
<evidence type="ECO:0000259" key="7">
    <source>
        <dbReference type="Pfam" id="PF08240"/>
    </source>
</evidence>
<evidence type="ECO:0000256" key="1">
    <source>
        <dbReference type="ARBA" id="ARBA00001947"/>
    </source>
</evidence>
<dbReference type="STRING" id="35608.A0A2U1N7B0"/>
<dbReference type="InterPro" id="IPR013154">
    <property type="entry name" value="ADH-like_N"/>
</dbReference>
<evidence type="ECO:0000313" key="9">
    <source>
        <dbReference type="Proteomes" id="UP000245207"/>
    </source>
</evidence>
<comment type="caution">
    <text evidence="8">The sequence shown here is derived from an EMBL/GenBank/DDBJ whole genome shotgun (WGS) entry which is preliminary data.</text>
</comment>
<evidence type="ECO:0000256" key="6">
    <source>
        <dbReference type="SAM" id="MobiDB-lite"/>
    </source>
</evidence>
<sequence length="452" mass="50793">MPQYVDNKIMITFLEFYEGRINSGLMFTIDECQRRPFEQPTDAFNAFAADIGAIQDVIAQQRPFEQPTDAFSPTGRQTESEKNLRSANSFEKQNINEGGTNWVSTSVSDVWQSRPSCPDSGGKISMRHGIPFDPTTLGGENSNYIHQHCNVESQNCNVFLESSRFQWHKKKLISALDFNGTKMTCSIRCILIGIINKSISADIPIRIEYPYQIDWNNLPQKQNQELSGVSGQGNRTLPRQTHAKNIHFDPLPKQPILPPLLQTVNKHVYSLQLQQLPAISLTIRDHIHYCGLVIRRECAGVIKEVGSDVKDLVPGDRLALEPGISCRRCTQCKEGRYNLCPEKEFFTTPPVHGSLANQNKNNCGQLCSQMERAVYGEVFDPCTVITIGVFDKCHLHGGDKAGGSKDSRIVINVTVTGQSQRFNEMCRLSKFWSEGVNQASWPIYDLAKATFM</sequence>
<feature type="domain" description="Alcohol dehydrogenase-like N-terminal" evidence="7">
    <location>
        <begin position="292"/>
        <end position="356"/>
    </location>
</feature>
<dbReference type="GO" id="GO:0016491">
    <property type="term" value="F:oxidoreductase activity"/>
    <property type="evidence" value="ECO:0007669"/>
    <property type="project" value="UniProtKB-KW"/>
</dbReference>
<evidence type="ECO:0000256" key="5">
    <source>
        <dbReference type="ARBA" id="ARBA00023002"/>
    </source>
</evidence>
<dbReference type="AlphaFoldDB" id="A0A2U1N7B0"/>